<dbReference type="AlphaFoldDB" id="A0A0G1WHK5"/>
<gene>
    <name evidence="2" type="ORF">UY59_C0010G0008</name>
</gene>
<sequence length="145" mass="15657">MSHRKTETVLVSFLVVFLTAIPLFAFAALPYKIVPCDGLNCTICDIATLAQNVLNTGIYIAIFLSAVLFAWAGWKYVTAGGNPGKATQAREVFTNVLIGLVIILAGWLVVDTLMKTLVKDSDGFGPWNKICTYQTDSAGRIRGGI</sequence>
<evidence type="ECO:0000256" key="1">
    <source>
        <dbReference type="SAM" id="Phobius"/>
    </source>
</evidence>
<feature type="transmembrane region" description="Helical" evidence="1">
    <location>
        <begin position="92"/>
        <end position="110"/>
    </location>
</feature>
<dbReference type="InterPro" id="IPR043993">
    <property type="entry name" value="T4SS_pilin"/>
</dbReference>
<keyword evidence="1" id="KW-0812">Transmembrane</keyword>
<keyword evidence="1" id="KW-1133">Transmembrane helix</keyword>
<dbReference type="Proteomes" id="UP000034057">
    <property type="component" value="Unassembled WGS sequence"/>
</dbReference>
<comment type="caution">
    <text evidence="2">The sequence shown here is derived from an EMBL/GenBank/DDBJ whole genome shotgun (WGS) entry which is preliminary data.</text>
</comment>
<feature type="transmembrane region" description="Helical" evidence="1">
    <location>
        <begin position="49"/>
        <end position="71"/>
    </location>
</feature>
<accession>A0A0G1WHK5</accession>
<proteinExistence type="predicted"/>
<evidence type="ECO:0008006" key="4">
    <source>
        <dbReference type="Google" id="ProtNLM"/>
    </source>
</evidence>
<dbReference type="EMBL" id="LCQO01000010">
    <property type="protein sequence ID" value="KKW18288.1"/>
    <property type="molecule type" value="Genomic_DNA"/>
</dbReference>
<feature type="transmembrane region" description="Helical" evidence="1">
    <location>
        <begin position="9"/>
        <end position="29"/>
    </location>
</feature>
<reference evidence="2 3" key="1">
    <citation type="journal article" date="2015" name="Nature">
        <title>rRNA introns, odd ribosomes, and small enigmatic genomes across a large radiation of phyla.</title>
        <authorList>
            <person name="Brown C.T."/>
            <person name="Hug L.A."/>
            <person name="Thomas B.C."/>
            <person name="Sharon I."/>
            <person name="Castelle C.J."/>
            <person name="Singh A."/>
            <person name="Wilkins M.J."/>
            <person name="Williams K.H."/>
            <person name="Banfield J.F."/>
        </authorList>
    </citation>
    <scope>NUCLEOTIDE SEQUENCE [LARGE SCALE GENOMIC DNA]</scope>
</reference>
<organism evidence="2 3">
    <name type="scientific">Candidatus Kaiserbacteria bacterium GW2011_GWA1_50_28</name>
    <dbReference type="NCBI Taxonomy" id="1618668"/>
    <lineage>
        <taxon>Bacteria</taxon>
        <taxon>Candidatus Kaiseribacteriota</taxon>
    </lineage>
</organism>
<evidence type="ECO:0000313" key="2">
    <source>
        <dbReference type="EMBL" id="KKW18288.1"/>
    </source>
</evidence>
<keyword evidence="1" id="KW-0472">Membrane</keyword>
<name>A0A0G1WHK5_9BACT</name>
<dbReference type="Pfam" id="PF18895">
    <property type="entry name" value="T4SS_pilin"/>
    <property type="match status" value="1"/>
</dbReference>
<evidence type="ECO:0000313" key="3">
    <source>
        <dbReference type="Proteomes" id="UP000034057"/>
    </source>
</evidence>
<protein>
    <recommendedName>
        <fullName evidence="4">Vitamin K epoxide reductase</fullName>
    </recommendedName>
</protein>